<evidence type="ECO:0000313" key="4">
    <source>
        <dbReference type="Proteomes" id="UP001320119"/>
    </source>
</evidence>
<dbReference type="EMBL" id="AP023086">
    <property type="protein sequence ID" value="BCD98073.1"/>
    <property type="molecule type" value="Genomic_DNA"/>
</dbReference>
<name>A0AAN2BKH2_9GAMM</name>
<dbReference type="PANTHER" id="PTHR46797">
    <property type="entry name" value="HTH-TYPE TRANSCRIPTIONAL REGULATOR"/>
    <property type="match status" value="1"/>
</dbReference>
<dbReference type="InterPro" id="IPR001387">
    <property type="entry name" value="Cro/C1-type_HTH"/>
</dbReference>
<dbReference type="GO" id="GO:0003677">
    <property type="term" value="F:DNA binding"/>
    <property type="evidence" value="ECO:0007669"/>
    <property type="project" value="UniProtKB-KW"/>
</dbReference>
<dbReference type="SMART" id="SM00530">
    <property type="entry name" value="HTH_XRE"/>
    <property type="match status" value="1"/>
</dbReference>
<accession>A0AAN2BKH2</accession>
<dbReference type="GO" id="GO:0005829">
    <property type="term" value="C:cytosol"/>
    <property type="evidence" value="ECO:0007669"/>
    <property type="project" value="TreeGrafter"/>
</dbReference>
<evidence type="ECO:0000256" key="1">
    <source>
        <dbReference type="ARBA" id="ARBA00023125"/>
    </source>
</evidence>
<protein>
    <recommendedName>
        <fullName evidence="2">HTH cro/C1-type domain-containing protein</fullName>
    </recommendedName>
</protein>
<dbReference type="Proteomes" id="UP001320119">
    <property type="component" value="Chromosome"/>
</dbReference>
<reference evidence="3 4" key="1">
    <citation type="journal article" date="2022" name="IScience">
        <title>An ultrasensitive nanofiber-based assay for enzymatic hydrolysis and deep-sea microbial degradation of cellulose.</title>
        <authorList>
            <person name="Tsudome M."/>
            <person name="Tachioka M."/>
            <person name="Miyazaki M."/>
            <person name="Uchimura K."/>
            <person name="Tsuda M."/>
            <person name="Takaki Y."/>
            <person name="Deguchi S."/>
        </authorList>
    </citation>
    <scope>NUCLEOTIDE SEQUENCE [LARGE SCALE GENOMIC DNA]</scope>
    <source>
        <strain evidence="3 4">GE09</strain>
    </source>
</reference>
<dbReference type="CDD" id="cd00093">
    <property type="entry name" value="HTH_XRE"/>
    <property type="match status" value="1"/>
</dbReference>
<dbReference type="KEGG" id="marq:MARGE09_P2274"/>
<keyword evidence="1" id="KW-0238">DNA-binding</keyword>
<dbReference type="Gene3D" id="1.10.260.40">
    <property type="entry name" value="lambda repressor-like DNA-binding domains"/>
    <property type="match status" value="1"/>
</dbReference>
<organism evidence="3 4">
    <name type="scientific">Marinagarivorans cellulosilyticus</name>
    <dbReference type="NCBI Taxonomy" id="2721545"/>
    <lineage>
        <taxon>Bacteria</taxon>
        <taxon>Pseudomonadati</taxon>
        <taxon>Pseudomonadota</taxon>
        <taxon>Gammaproteobacteria</taxon>
        <taxon>Cellvibrionales</taxon>
        <taxon>Cellvibrionaceae</taxon>
        <taxon>Marinagarivorans</taxon>
    </lineage>
</organism>
<evidence type="ECO:0000259" key="2">
    <source>
        <dbReference type="PROSITE" id="PS50943"/>
    </source>
</evidence>
<proteinExistence type="predicted"/>
<sequence length="194" mass="20806">MRELANRLSQWRKMWGFSQRELARRADITNGTLSQIEQGNTSPSIQTVQKLAEAFGIDLQTLMFSEPFPPILVRSEGGAPLLPLAAGTAGIYSFDDKAATFHRVQILPHGVLEYADILSVSHGDSYTQGGGASQPWLRVYVVSGDVSIAVVGHTVSLLAGDAACVPSERPFTLIAADQASEVLLLTPFMAAPPV</sequence>
<feature type="domain" description="HTH cro/C1-type" evidence="2">
    <location>
        <begin position="8"/>
        <end position="62"/>
    </location>
</feature>
<dbReference type="RefSeq" id="WP_255711637.1">
    <property type="nucleotide sequence ID" value="NZ_AP023086.1"/>
</dbReference>
<gene>
    <name evidence="3" type="ORF">MARGE09_P2274</name>
</gene>
<evidence type="ECO:0000313" key="3">
    <source>
        <dbReference type="EMBL" id="BCD98073.1"/>
    </source>
</evidence>
<dbReference type="SUPFAM" id="SSF47413">
    <property type="entry name" value="lambda repressor-like DNA-binding domains"/>
    <property type="match status" value="1"/>
</dbReference>
<dbReference type="PROSITE" id="PS50943">
    <property type="entry name" value="HTH_CROC1"/>
    <property type="match status" value="1"/>
</dbReference>
<keyword evidence="4" id="KW-1185">Reference proteome</keyword>
<dbReference type="GO" id="GO:0003700">
    <property type="term" value="F:DNA-binding transcription factor activity"/>
    <property type="evidence" value="ECO:0007669"/>
    <property type="project" value="TreeGrafter"/>
</dbReference>
<dbReference type="AlphaFoldDB" id="A0AAN2BKH2"/>
<dbReference type="InterPro" id="IPR010982">
    <property type="entry name" value="Lambda_DNA-bd_dom_sf"/>
</dbReference>
<dbReference type="PANTHER" id="PTHR46797:SF1">
    <property type="entry name" value="METHYLPHOSPHONATE SYNTHASE"/>
    <property type="match status" value="1"/>
</dbReference>
<dbReference type="Pfam" id="PF01381">
    <property type="entry name" value="HTH_3"/>
    <property type="match status" value="1"/>
</dbReference>
<dbReference type="InterPro" id="IPR050807">
    <property type="entry name" value="TransReg_Diox_bact_type"/>
</dbReference>